<keyword evidence="1" id="KW-0472">Membrane</keyword>
<evidence type="ECO:0000256" key="1">
    <source>
        <dbReference type="SAM" id="Phobius"/>
    </source>
</evidence>
<keyword evidence="1" id="KW-0812">Transmembrane</keyword>
<dbReference type="AlphaFoldDB" id="A0A6G9CRS8"/>
<evidence type="ECO:0000313" key="2">
    <source>
        <dbReference type="EMBL" id="QIP39694.1"/>
    </source>
</evidence>
<name>A0A6G9CRS8_RHOER</name>
<gene>
    <name evidence="2" type="ORF">G9444_2450</name>
    <name evidence="3" type="ORF">G9444_2509</name>
</gene>
<protein>
    <submittedName>
        <fullName evidence="3">Uncharacterized protein</fullName>
    </submittedName>
</protein>
<reference evidence="3 4" key="1">
    <citation type="submission" date="2020-03" db="EMBL/GenBank/DDBJ databases">
        <title>Screen low temperature-resistant strains for efficient degradation of petroleum hydrocarbons under the low temperature.</title>
        <authorList>
            <person name="Wang Y."/>
            <person name="Chen J."/>
        </authorList>
    </citation>
    <scope>NUCLEOTIDE SEQUENCE [LARGE SCALE GENOMIC DNA]</scope>
    <source>
        <strain evidence="3 4">KB1</strain>
    </source>
</reference>
<accession>A0A6G9CRS8</accession>
<dbReference type="EMBL" id="CP050124">
    <property type="protein sequence ID" value="QIP39753.1"/>
    <property type="molecule type" value="Genomic_DNA"/>
</dbReference>
<sequence>MQPPISTQAGARSGTKLQEAHMIEFLLITWALIRFWIL</sequence>
<proteinExistence type="predicted"/>
<dbReference type="EMBL" id="CP050124">
    <property type="protein sequence ID" value="QIP39694.1"/>
    <property type="molecule type" value="Genomic_DNA"/>
</dbReference>
<feature type="transmembrane region" description="Helical" evidence="1">
    <location>
        <begin position="20"/>
        <end position="37"/>
    </location>
</feature>
<evidence type="ECO:0000313" key="4">
    <source>
        <dbReference type="Proteomes" id="UP000502345"/>
    </source>
</evidence>
<organism evidence="3 4">
    <name type="scientific">Rhodococcus erythropolis</name>
    <name type="common">Arthrobacter picolinophilus</name>
    <dbReference type="NCBI Taxonomy" id="1833"/>
    <lineage>
        <taxon>Bacteria</taxon>
        <taxon>Bacillati</taxon>
        <taxon>Actinomycetota</taxon>
        <taxon>Actinomycetes</taxon>
        <taxon>Mycobacteriales</taxon>
        <taxon>Nocardiaceae</taxon>
        <taxon>Rhodococcus</taxon>
        <taxon>Rhodococcus erythropolis group</taxon>
    </lineage>
</organism>
<keyword evidence="1" id="KW-1133">Transmembrane helix</keyword>
<evidence type="ECO:0000313" key="3">
    <source>
        <dbReference type="EMBL" id="QIP39753.1"/>
    </source>
</evidence>
<dbReference type="Proteomes" id="UP000502345">
    <property type="component" value="Chromosome"/>
</dbReference>